<evidence type="ECO:0000313" key="3">
    <source>
        <dbReference type="EMBL" id="EMD96438.1"/>
    </source>
</evidence>
<proteinExistence type="predicted"/>
<sequence>MFDQPALRRAAPQHNTSDSSSLASSESNLSFDYDDSASSSSSISSPEPSTPPPKLSTTPPQLPPLQHELLTPQPELLTPHSARSSLKPSLKSPELMRTLSHSKSSPAIVRFAEPQLVPKLGFKPAVKRRTIQTPECIIKKIPSPLPTPQFHNGLPFASPTASLSKQINGSQYNSAPAPPNFSRPSSLPASHTMSIQAIKRRISHKSLAQTASQEPDPRWAGIPLPAHYKPPSLGPKSRGVSYESSKYNTSRFSTQSSPATLQTSAFFTAPSGQYNPLDNYIPCLYPSCKAHYTPSHLGPSFYLASGPYFLSHLHAHCPRHAVRELEEANATLKHAYEMLRQNAGRKTLGTVAAEFEELKEEYRDDRRIHNAKLIRMQKRRVLGCPSQPTTTASKSNISGSSSPNKPQQRHHETWDWRYTLRPCISATCKTHYTPYSNHLYTFYRTPLPGTSFYPQQTLCPRCAKKDIDDFALGVKQKWGSRCGWDRREWLEWLCDRVKDRAMEQDYWVKAQERVVREKGPARWVGELRDEVRVEIERVEMRRERGKGGFRRWVASMGV</sequence>
<dbReference type="eggNOG" id="ENOG502TEJB">
    <property type="taxonomic scope" value="Eukaryota"/>
</dbReference>
<evidence type="ECO:0000256" key="1">
    <source>
        <dbReference type="SAM" id="Coils"/>
    </source>
</evidence>
<accession>M2V9R9</accession>
<name>M2V9R9_COCH5</name>
<feature type="compositionally biased region" description="Low complexity" evidence="2">
    <location>
        <begin position="17"/>
        <end position="30"/>
    </location>
</feature>
<keyword evidence="1" id="KW-0175">Coiled coil</keyword>
<evidence type="ECO:0000313" key="4">
    <source>
        <dbReference type="Proteomes" id="UP000016936"/>
    </source>
</evidence>
<dbReference type="EMBL" id="KB445569">
    <property type="protein sequence ID" value="EMD96438.1"/>
    <property type="molecule type" value="Genomic_DNA"/>
</dbReference>
<dbReference type="OMA" id="HGYCPRH"/>
<dbReference type="AlphaFoldDB" id="M2V9R9"/>
<organism evidence="3 4">
    <name type="scientific">Cochliobolus heterostrophus (strain C5 / ATCC 48332 / race O)</name>
    <name type="common">Southern corn leaf blight fungus</name>
    <name type="synonym">Bipolaris maydis</name>
    <dbReference type="NCBI Taxonomy" id="701091"/>
    <lineage>
        <taxon>Eukaryota</taxon>
        <taxon>Fungi</taxon>
        <taxon>Dikarya</taxon>
        <taxon>Ascomycota</taxon>
        <taxon>Pezizomycotina</taxon>
        <taxon>Dothideomycetes</taxon>
        <taxon>Pleosporomycetidae</taxon>
        <taxon>Pleosporales</taxon>
        <taxon>Pleosporineae</taxon>
        <taxon>Pleosporaceae</taxon>
        <taxon>Bipolaris</taxon>
    </lineage>
</organism>
<reference evidence="4" key="2">
    <citation type="journal article" date="2013" name="PLoS Genet.">
        <title>Comparative genome structure, secondary metabolite, and effector coding capacity across Cochliobolus pathogens.</title>
        <authorList>
            <person name="Condon B.J."/>
            <person name="Leng Y."/>
            <person name="Wu D."/>
            <person name="Bushley K.E."/>
            <person name="Ohm R.A."/>
            <person name="Otillar R."/>
            <person name="Martin J."/>
            <person name="Schackwitz W."/>
            <person name="Grimwood J."/>
            <person name="MohdZainudin N."/>
            <person name="Xue C."/>
            <person name="Wang R."/>
            <person name="Manning V.A."/>
            <person name="Dhillon B."/>
            <person name="Tu Z.J."/>
            <person name="Steffenson B.J."/>
            <person name="Salamov A."/>
            <person name="Sun H."/>
            <person name="Lowry S."/>
            <person name="LaButti K."/>
            <person name="Han J."/>
            <person name="Copeland A."/>
            <person name="Lindquist E."/>
            <person name="Barry K."/>
            <person name="Schmutz J."/>
            <person name="Baker S.E."/>
            <person name="Ciuffetti L.M."/>
            <person name="Grigoriev I.V."/>
            <person name="Zhong S."/>
            <person name="Turgeon B.G."/>
        </authorList>
    </citation>
    <scope>NUCLEOTIDE SEQUENCE [LARGE SCALE GENOMIC DNA]</scope>
    <source>
        <strain evidence="4">C5 / ATCC 48332 / race O</strain>
    </source>
</reference>
<keyword evidence="4" id="KW-1185">Reference proteome</keyword>
<feature type="region of interest" description="Disordered" evidence="2">
    <location>
        <begin position="1"/>
        <end position="101"/>
    </location>
</feature>
<dbReference type="HOGENOM" id="CLU_029719_0_0_1"/>
<gene>
    <name evidence="3" type="ORF">COCHEDRAFT_1084248</name>
</gene>
<evidence type="ECO:0000256" key="2">
    <source>
        <dbReference type="SAM" id="MobiDB-lite"/>
    </source>
</evidence>
<feature type="compositionally biased region" description="Low complexity" evidence="2">
    <location>
        <begin position="55"/>
        <end position="93"/>
    </location>
</feature>
<dbReference type="Proteomes" id="UP000016936">
    <property type="component" value="Unassembled WGS sequence"/>
</dbReference>
<feature type="coiled-coil region" evidence="1">
    <location>
        <begin position="322"/>
        <end position="372"/>
    </location>
</feature>
<dbReference type="OrthoDB" id="3875902at2759"/>
<feature type="compositionally biased region" description="Polar residues" evidence="2">
    <location>
        <begin position="159"/>
        <end position="174"/>
    </location>
</feature>
<feature type="region of interest" description="Disordered" evidence="2">
    <location>
        <begin position="151"/>
        <end position="188"/>
    </location>
</feature>
<feature type="compositionally biased region" description="Low complexity" evidence="2">
    <location>
        <begin position="393"/>
        <end position="406"/>
    </location>
</feature>
<protein>
    <submittedName>
        <fullName evidence="3">Uncharacterized protein</fullName>
    </submittedName>
</protein>
<feature type="compositionally biased region" description="Low complexity" evidence="2">
    <location>
        <begin position="38"/>
        <end position="47"/>
    </location>
</feature>
<feature type="region of interest" description="Disordered" evidence="2">
    <location>
        <begin position="384"/>
        <end position="411"/>
    </location>
</feature>
<reference evidence="3 4" key="1">
    <citation type="journal article" date="2012" name="PLoS Pathog.">
        <title>Diverse lifestyles and strategies of plant pathogenesis encoded in the genomes of eighteen Dothideomycetes fungi.</title>
        <authorList>
            <person name="Ohm R.A."/>
            <person name="Feau N."/>
            <person name="Henrissat B."/>
            <person name="Schoch C.L."/>
            <person name="Horwitz B.A."/>
            <person name="Barry K.W."/>
            <person name="Condon B.J."/>
            <person name="Copeland A.C."/>
            <person name="Dhillon B."/>
            <person name="Glaser F."/>
            <person name="Hesse C.N."/>
            <person name="Kosti I."/>
            <person name="LaButti K."/>
            <person name="Lindquist E.A."/>
            <person name="Lucas S."/>
            <person name="Salamov A.A."/>
            <person name="Bradshaw R.E."/>
            <person name="Ciuffetti L."/>
            <person name="Hamelin R.C."/>
            <person name="Kema G.H.J."/>
            <person name="Lawrence C."/>
            <person name="Scott J.A."/>
            <person name="Spatafora J.W."/>
            <person name="Turgeon B.G."/>
            <person name="de Wit P.J.G.M."/>
            <person name="Zhong S."/>
            <person name="Goodwin S.B."/>
            <person name="Grigoriev I.V."/>
        </authorList>
    </citation>
    <scope>NUCLEOTIDE SEQUENCE [LARGE SCALE GENOMIC DNA]</scope>
    <source>
        <strain evidence="4">C5 / ATCC 48332 / race O</strain>
    </source>
</reference>